<dbReference type="AlphaFoldDB" id="A0ABD1GGI8"/>
<dbReference type="Proteomes" id="UP001567538">
    <property type="component" value="Unassembled WGS sequence"/>
</dbReference>
<dbReference type="GO" id="GO:0008194">
    <property type="term" value="F:UDP-glycosyltransferase activity"/>
    <property type="evidence" value="ECO:0007669"/>
    <property type="project" value="UniProtKB-ARBA"/>
</dbReference>
<dbReference type="PANTHER" id="PTHR48044:SF82">
    <property type="entry name" value="GLYCOSYLTRANSFERASE"/>
    <property type="match status" value="1"/>
</dbReference>
<dbReference type="EMBL" id="JBEAFC010000008">
    <property type="protein sequence ID" value="KAL1543119.1"/>
    <property type="molecule type" value="Genomic_DNA"/>
</dbReference>
<name>A0ABD1GGI8_SALDI</name>
<dbReference type="InterPro" id="IPR002213">
    <property type="entry name" value="UDP_glucos_trans"/>
</dbReference>
<dbReference type="PROSITE" id="PS00375">
    <property type="entry name" value="UDPGT"/>
    <property type="match status" value="1"/>
</dbReference>
<evidence type="ECO:0000313" key="7">
    <source>
        <dbReference type="Proteomes" id="UP001567538"/>
    </source>
</evidence>
<dbReference type="FunFam" id="3.40.50.2000:FF:000037">
    <property type="entry name" value="Glycosyltransferase"/>
    <property type="match status" value="1"/>
</dbReference>
<protein>
    <recommendedName>
        <fullName evidence="4">Glycosyltransferase</fullName>
        <ecNumber evidence="4">2.4.1.-</ecNumber>
    </recommendedName>
</protein>
<evidence type="ECO:0000256" key="4">
    <source>
        <dbReference type="RuleBase" id="RU362057"/>
    </source>
</evidence>
<keyword evidence="2 3" id="KW-0808">Transferase</keyword>
<dbReference type="PANTHER" id="PTHR48044">
    <property type="entry name" value="GLYCOSYLTRANSFERASE"/>
    <property type="match status" value="1"/>
</dbReference>
<dbReference type="Pfam" id="PF26168">
    <property type="entry name" value="Glyco_transf_N"/>
    <property type="match status" value="1"/>
</dbReference>
<evidence type="ECO:0000313" key="6">
    <source>
        <dbReference type="EMBL" id="KAL1543119.1"/>
    </source>
</evidence>
<reference evidence="6 7" key="1">
    <citation type="submission" date="2024-06" db="EMBL/GenBank/DDBJ databases">
        <title>A chromosome level genome sequence of Diviner's sage (Salvia divinorum).</title>
        <authorList>
            <person name="Ford S.A."/>
            <person name="Ro D.-K."/>
            <person name="Ness R.W."/>
            <person name="Phillips M.A."/>
        </authorList>
    </citation>
    <scope>NUCLEOTIDE SEQUENCE [LARGE SCALE GENOMIC DNA]</scope>
    <source>
        <strain evidence="6">SAF-2024a</strain>
        <tissue evidence="6">Leaf</tissue>
    </source>
</reference>
<comment type="similarity">
    <text evidence="1 3">Belongs to the UDP-glycosyltransferase family.</text>
</comment>
<dbReference type="EC" id="2.4.1.-" evidence="4"/>
<dbReference type="InterPro" id="IPR058980">
    <property type="entry name" value="Glyco_transf_N"/>
</dbReference>
<proteinExistence type="inferred from homology"/>
<evidence type="ECO:0000256" key="2">
    <source>
        <dbReference type="ARBA" id="ARBA00022679"/>
    </source>
</evidence>
<accession>A0ABD1GGI8</accession>
<dbReference type="CDD" id="cd03784">
    <property type="entry name" value="GT1_Gtf-like"/>
    <property type="match status" value="1"/>
</dbReference>
<dbReference type="Pfam" id="PF00201">
    <property type="entry name" value="UDPGT"/>
    <property type="match status" value="1"/>
</dbReference>
<organism evidence="6 7">
    <name type="scientific">Salvia divinorum</name>
    <name type="common">Maria pastora</name>
    <name type="synonym">Diviner's sage</name>
    <dbReference type="NCBI Taxonomy" id="28513"/>
    <lineage>
        <taxon>Eukaryota</taxon>
        <taxon>Viridiplantae</taxon>
        <taxon>Streptophyta</taxon>
        <taxon>Embryophyta</taxon>
        <taxon>Tracheophyta</taxon>
        <taxon>Spermatophyta</taxon>
        <taxon>Magnoliopsida</taxon>
        <taxon>eudicotyledons</taxon>
        <taxon>Gunneridae</taxon>
        <taxon>Pentapetalae</taxon>
        <taxon>asterids</taxon>
        <taxon>lamiids</taxon>
        <taxon>Lamiales</taxon>
        <taxon>Lamiaceae</taxon>
        <taxon>Nepetoideae</taxon>
        <taxon>Mentheae</taxon>
        <taxon>Salviinae</taxon>
        <taxon>Salvia</taxon>
        <taxon>Salvia subgen. Calosphace</taxon>
    </lineage>
</organism>
<comment type="caution">
    <text evidence="6">The sequence shown here is derived from an EMBL/GenBank/DDBJ whole genome shotgun (WGS) entry which is preliminary data.</text>
</comment>
<evidence type="ECO:0000259" key="5">
    <source>
        <dbReference type="Pfam" id="PF26168"/>
    </source>
</evidence>
<keyword evidence="7" id="KW-1185">Reference proteome</keyword>
<dbReference type="Gene3D" id="3.40.50.2000">
    <property type="entry name" value="Glycogen Phosphorylase B"/>
    <property type="match status" value="2"/>
</dbReference>
<dbReference type="InterPro" id="IPR035595">
    <property type="entry name" value="UDP_glycos_trans_CS"/>
</dbReference>
<feature type="domain" description="Glycosyltransferase N-terminal" evidence="5">
    <location>
        <begin position="8"/>
        <end position="231"/>
    </location>
</feature>
<keyword evidence="3 6" id="KW-0328">Glycosyltransferase</keyword>
<dbReference type="GO" id="GO:1901137">
    <property type="term" value="P:carbohydrate derivative biosynthetic process"/>
    <property type="evidence" value="ECO:0007669"/>
    <property type="project" value="UniProtKB-ARBA"/>
</dbReference>
<evidence type="ECO:0000256" key="1">
    <source>
        <dbReference type="ARBA" id="ARBA00009995"/>
    </source>
</evidence>
<sequence>MESNQPSLSILMFPWLAHGHVFPYLELAKSLCKHNFAIFFCSTPIILQSLPLPHRLPITLVPLHLPSPTELPPDLHTTKHAPPHLMPLLRNTFHASKAAFSAILASLGPDILLYDAFQPWAAEAAAASNIPAVHFATTGAAAYSFYHHLFLRKNSPFPHDALYLRRHELEALQHAADSNLGHSDPGEEGLPFFARSRDVILMKTSRDLEGKYLDYLSVLCNKKIVPVGPLITTTTTTTSTEKTDSDIMDWLSKKERSSTIFVSFGSEIYLSKKQMQEMAKGLEASKANFIWVVRIPSGETEEEMLPLGFAERVGERGKIVEGWAPQAEILSHENVCGFVSHCGMSSMIESVYFGVPVIGVPFKGDQPLNSRLLVEAGVGVELARDERGEFRGCDVAEAIGRVVEGGEGMRARVAGTRETMRREEECGAAEAAAHLRRIVTEGFVENETKEKKSLGSTFMFH</sequence>
<gene>
    <name evidence="6" type="ORF">AAHA92_20132</name>
</gene>
<evidence type="ECO:0000256" key="3">
    <source>
        <dbReference type="RuleBase" id="RU003718"/>
    </source>
</evidence>
<dbReference type="SUPFAM" id="SSF53756">
    <property type="entry name" value="UDP-Glycosyltransferase/glycogen phosphorylase"/>
    <property type="match status" value="1"/>
</dbReference>